<evidence type="ECO:0000256" key="3">
    <source>
        <dbReference type="ARBA" id="ARBA00012417"/>
    </source>
</evidence>
<dbReference type="PANTHER" id="PTHR32294">
    <property type="entry name" value="DNA POLYMERASE III SUBUNIT ALPHA"/>
    <property type="match status" value="1"/>
</dbReference>
<name>A0A6B0YN20_9CHLR</name>
<dbReference type="GO" id="GO:0005737">
    <property type="term" value="C:cytoplasm"/>
    <property type="evidence" value="ECO:0007669"/>
    <property type="project" value="UniProtKB-SubCell"/>
</dbReference>
<dbReference type="Pfam" id="PF14579">
    <property type="entry name" value="HHH_6"/>
    <property type="match status" value="1"/>
</dbReference>
<evidence type="ECO:0000256" key="5">
    <source>
        <dbReference type="ARBA" id="ARBA00022490"/>
    </source>
</evidence>
<evidence type="ECO:0000256" key="12">
    <source>
        <dbReference type="ARBA" id="ARBA00049244"/>
    </source>
</evidence>
<keyword evidence="8" id="KW-0235">DNA replication</keyword>
<evidence type="ECO:0000259" key="13">
    <source>
        <dbReference type="Pfam" id="PF01336"/>
    </source>
</evidence>
<keyword evidence="9" id="KW-0227">DNA damage</keyword>
<keyword evidence="7" id="KW-0548">Nucleotidyltransferase</keyword>
<dbReference type="InterPro" id="IPR011708">
    <property type="entry name" value="DNA_pol3_alpha_NTPase_dom"/>
</dbReference>
<dbReference type="InterPro" id="IPR012340">
    <property type="entry name" value="NA-bd_OB-fold"/>
</dbReference>
<dbReference type="InterPro" id="IPR004805">
    <property type="entry name" value="DnaE2/DnaE/PolC"/>
</dbReference>
<evidence type="ECO:0000256" key="4">
    <source>
        <dbReference type="ARBA" id="ARBA00017273"/>
    </source>
</evidence>
<dbReference type="GO" id="GO:0008408">
    <property type="term" value="F:3'-5' exonuclease activity"/>
    <property type="evidence" value="ECO:0007669"/>
    <property type="project" value="InterPro"/>
</dbReference>
<keyword evidence="6" id="KW-0808">Transferase</keyword>
<proteinExistence type="inferred from homology"/>
<keyword evidence="11" id="KW-0234">DNA repair</keyword>
<dbReference type="EMBL" id="VXRG01000005">
    <property type="protein sequence ID" value="MXY91937.1"/>
    <property type="molecule type" value="Genomic_DNA"/>
</dbReference>
<evidence type="ECO:0000259" key="16">
    <source>
        <dbReference type="Pfam" id="PF17657"/>
    </source>
</evidence>
<keyword evidence="10" id="KW-0239">DNA-directed DNA polymerase</keyword>
<feature type="domain" description="Bacterial DNA polymerase III alpha subunit NTPase" evidence="14">
    <location>
        <begin position="9"/>
        <end position="206"/>
    </location>
</feature>
<comment type="similarity">
    <text evidence="2">Belongs to the DNA polymerase type-C family. DnaE2 subfamily.</text>
</comment>
<evidence type="ECO:0000256" key="1">
    <source>
        <dbReference type="ARBA" id="ARBA00004496"/>
    </source>
</evidence>
<sequence length="701" mass="78454">ALEGREPPGRGRGSSVALLVGYLIGISHIDPLKWSLTLERFLSEDTTVLPDIDLDFPRALRDELIERVHQRFGPEYAVLAGAIATYKIKGVLRDLGKALGLPQEELGLLSKQMRSHDARRLREEMEQLPAFNQRVGACGWRELIELAPQLMGAPKLLSQHVGGMILSSLPIPEMVPVREGAMEGRYIMDWDKDSVADAGFAKIDILSLPVLDQLEEALDLVEAREGKRPDVSRIDPKDGKVYDMINAGLSKGIFLLQSPAQLKMGQRLLSRNLLDLAYQVALIRPGVGVQGSAVSQFVERYRHGAEWEYDHPLEERALARGYGIIVWQEQVVQLITDVTGLTAAQADEIRRAFARSNNEHLIALHWEQFREGARSKGVPEEAARTIFAKINGHYMFPESHSHAFAITAYQAAWLKCYYPLEFFVALMNNQPMGFYPLETLKQDARRFGIPFRNPCVNRSEVRCRPEEGAVRMGLVFTKDVGEAWAKRIVEERERHGAYTDTGDLVRRTGITEQAVLSLAKAGAFDGIASNRREALWEAGLTVRPGGNGQRALSLARTESAAALTDFDAREQMIGEYEVLELYPKGHLMEFVRPTLARHVRSSVEVEKLDEGAAVTVAGWPVARQHPRGRDGTVFVTIEDEYGDVQIILWGDVFARYSRELDSQVIEVNGTVSKWDGTTNVIVTSLRAIRVGVRMPRAHDWH</sequence>
<evidence type="ECO:0000259" key="15">
    <source>
        <dbReference type="Pfam" id="PF14579"/>
    </source>
</evidence>
<comment type="caution">
    <text evidence="17">The sequence shown here is derived from an EMBL/GenBank/DDBJ whole genome shotgun (WGS) entry which is preliminary data.</text>
</comment>
<dbReference type="GO" id="GO:0003676">
    <property type="term" value="F:nucleic acid binding"/>
    <property type="evidence" value="ECO:0007669"/>
    <property type="project" value="InterPro"/>
</dbReference>
<dbReference type="GO" id="GO:0003887">
    <property type="term" value="F:DNA-directed DNA polymerase activity"/>
    <property type="evidence" value="ECO:0007669"/>
    <property type="project" value="UniProtKB-KW"/>
</dbReference>
<dbReference type="Gene3D" id="1.10.150.870">
    <property type="match status" value="1"/>
</dbReference>
<dbReference type="Gene3D" id="2.40.50.140">
    <property type="entry name" value="Nucleic acid-binding proteins"/>
    <property type="match status" value="1"/>
</dbReference>
<evidence type="ECO:0000256" key="9">
    <source>
        <dbReference type="ARBA" id="ARBA00022763"/>
    </source>
</evidence>
<dbReference type="InterPro" id="IPR004365">
    <property type="entry name" value="NA-bd_OB_tRNA"/>
</dbReference>
<accession>A0A6B0YN20</accession>
<feature type="domain" description="DNA polymerase helix-hairpin-helix motif" evidence="15">
    <location>
        <begin position="448"/>
        <end position="534"/>
    </location>
</feature>
<evidence type="ECO:0000256" key="7">
    <source>
        <dbReference type="ARBA" id="ARBA00022695"/>
    </source>
</evidence>
<dbReference type="EC" id="2.7.7.7" evidence="3"/>
<dbReference type="SUPFAM" id="SSF47781">
    <property type="entry name" value="RuvA domain 2-like"/>
    <property type="match status" value="1"/>
</dbReference>
<feature type="domain" description="DNA polymerase III alpha subunit finger" evidence="16">
    <location>
        <begin position="211"/>
        <end position="377"/>
    </location>
</feature>
<evidence type="ECO:0000256" key="8">
    <source>
        <dbReference type="ARBA" id="ARBA00022705"/>
    </source>
</evidence>
<evidence type="ECO:0000256" key="10">
    <source>
        <dbReference type="ARBA" id="ARBA00022932"/>
    </source>
</evidence>
<dbReference type="InterPro" id="IPR040982">
    <property type="entry name" value="DNA_pol3_finger"/>
</dbReference>
<evidence type="ECO:0000256" key="11">
    <source>
        <dbReference type="ARBA" id="ARBA00023204"/>
    </source>
</evidence>
<keyword evidence="5" id="KW-0963">Cytoplasm</keyword>
<gene>
    <name evidence="17" type="ORF">F4Y42_00640</name>
</gene>
<evidence type="ECO:0000259" key="14">
    <source>
        <dbReference type="Pfam" id="PF07733"/>
    </source>
</evidence>
<evidence type="ECO:0000256" key="6">
    <source>
        <dbReference type="ARBA" id="ARBA00022679"/>
    </source>
</evidence>
<evidence type="ECO:0000313" key="17">
    <source>
        <dbReference type="EMBL" id="MXY91937.1"/>
    </source>
</evidence>
<dbReference type="AlphaFoldDB" id="A0A6B0YN20"/>
<dbReference type="InterPro" id="IPR010994">
    <property type="entry name" value="RuvA_2-like"/>
</dbReference>
<dbReference type="PANTHER" id="PTHR32294:SF4">
    <property type="entry name" value="ERROR-PRONE DNA POLYMERASE"/>
    <property type="match status" value="1"/>
</dbReference>
<comment type="catalytic activity">
    <reaction evidence="12">
        <text>DNA(n) + a 2'-deoxyribonucleoside 5'-triphosphate = DNA(n+1) + diphosphate</text>
        <dbReference type="Rhea" id="RHEA:22508"/>
        <dbReference type="Rhea" id="RHEA-COMP:17339"/>
        <dbReference type="Rhea" id="RHEA-COMP:17340"/>
        <dbReference type="ChEBI" id="CHEBI:33019"/>
        <dbReference type="ChEBI" id="CHEBI:61560"/>
        <dbReference type="ChEBI" id="CHEBI:173112"/>
        <dbReference type="EC" id="2.7.7.7"/>
    </reaction>
</comment>
<dbReference type="GO" id="GO:0006260">
    <property type="term" value="P:DNA replication"/>
    <property type="evidence" value="ECO:0007669"/>
    <property type="project" value="UniProtKB-KW"/>
</dbReference>
<organism evidence="17">
    <name type="scientific">Caldilineaceae bacterium SB0664_bin_27</name>
    <dbReference type="NCBI Taxonomy" id="2605260"/>
    <lineage>
        <taxon>Bacteria</taxon>
        <taxon>Bacillati</taxon>
        <taxon>Chloroflexota</taxon>
        <taxon>Caldilineae</taxon>
        <taxon>Caldilineales</taxon>
        <taxon>Caldilineaceae</taxon>
    </lineage>
</organism>
<reference evidence="17" key="1">
    <citation type="submission" date="2019-09" db="EMBL/GenBank/DDBJ databases">
        <title>Characterisation of the sponge microbiome using genome-centric metagenomics.</title>
        <authorList>
            <person name="Engelberts J.P."/>
            <person name="Robbins S.J."/>
            <person name="De Goeij J.M."/>
            <person name="Aranda M."/>
            <person name="Bell S.C."/>
            <person name="Webster N.S."/>
        </authorList>
    </citation>
    <scope>NUCLEOTIDE SEQUENCE</scope>
    <source>
        <strain evidence="17">SB0664_bin_27</strain>
    </source>
</reference>
<protein>
    <recommendedName>
        <fullName evidence="4">Error-prone DNA polymerase</fullName>
        <ecNumber evidence="3">2.7.7.7</ecNumber>
    </recommendedName>
</protein>
<feature type="non-terminal residue" evidence="17">
    <location>
        <position position="1"/>
    </location>
</feature>
<feature type="domain" description="OB" evidence="13">
    <location>
        <begin position="614"/>
        <end position="686"/>
    </location>
</feature>
<dbReference type="Pfam" id="PF07733">
    <property type="entry name" value="DNA_pol3_alpha"/>
    <property type="match status" value="1"/>
</dbReference>
<dbReference type="Pfam" id="PF01336">
    <property type="entry name" value="tRNA_anti-codon"/>
    <property type="match status" value="1"/>
</dbReference>
<dbReference type="GO" id="GO:0006281">
    <property type="term" value="P:DNA repair"/>
    <property type="evidence" value="ECO:0007669"/>
    <property type="project" value="UniProtKB-KW"/>
</dbReference>
<dbReference type="InterPro" id="IPR029460">
    <property type="entry name" value="DNAPol_HHH"/>
</dbReference>
<dbReference type="Pfam" id="PF17657">
    <property type="entry name" value="DNA_pol3_finger"/>
    <property type="match status" value="1"/>
</dbReference>
<evidence type="ECO:0000256" key="2">
    <source>
        <dbReference type="ARBA" id="ARBA00007391"/>
    </source>
</evidence>
<dbReference type="CDD" id="cd04485">
    <property type="entry name" value="DnaE_OBF"/>
    <property type="match status" value="1"/>
</dbReference>
<comment type="subcellular location">
    <subcellularLocation>
        <location evidence="1">Cytoplasm</location>
    </subcellularLocation>
</comment>